<dbReference type="Proteomes" id="UP000663828">
    <property type="component" value="Unassembled WGS sequence"/>
</dbReference>
<gene>
    <name evidence="2" type="ORF">XAT740_LOCUS8196</name>
</gene>
<keyword evidence="1" id="KW-0812">Transmembrane</keyword>
<comment type="caution">
    <text evidence="2">The sequence shown here is derived from an EMBL/GenBank/DDBJ whole genome shotgun (WGS) entry which is preliminary data.</text>
</comment>
<reference evidence="2" key="1">
    <citation type="submission" date="2021-02" db="EMBL/GenBank/DDBJ databases">
        <authorList>
            <person name="Nowell W R."/>
        </authorList>
    </citation>
    <scope>NUCLEOTIDE SEQUENCE</scope>
</reference>
<dbReference type="EMBL" id="CAJNOR010000404">
    <property type="protein sequence ID" value="CAF0904369.1"/>
    <property type="molecule type" value="Genomic_DNA"/>
</dbReference>
<feature type="transmembrane region" description="Helical" evidence="1">
    <location>
        <begin position="60"/>
        <end position="83"/>
    </location>
</feature>
<sequence length="146" mass="17335">MFNSTRSHRNEENYSMEDNSAFFYEDETSILTNRSYYDDLLTDFNHKIVKTSFFSLSSPFIYLLLIIICYLLLTVILLTFSLYKQRQTEVENFYFGDSDEDVERGKRHFAWKQHLIGKMCKGDMQPLLTNNADERRTTDVFPVHVV</sequence>
<name>A0A813ZTT2_ADIRI</name>
<evidence type="ECO:0000313" key="3">
    <source>
        <dbReference type="Proteomes" id="UP000663828"/>
    </source>
</evidence>
<accession>A0A813ZTT2</accession>
<evidence type="ECO:0000256" key="1">
    <source>
        <dbReference type="SAM" id="Phobius"/>
    </source>
</evidence>
<keyword evidence="3" id="KW-1185">Reference proteome</keyword>
<evidence type="ECO:0000313" key="2">
    <source>
        <dbReference type="EMBL" id="CAF0904369.1"/>
    </source>
</evidence>
<organism evidence="2 3">
    <name type="scientific">Adineta ricciae</name>
    <name type="common">Rotifer</name>
    <dbReference type="NCBI Taxonomy" id="249248"/>
    <lineage>
        <taxon>Eukaryota</taxon>
        <taxon>Metazoa</taxon>
        <taxon>Spiralia</taxon>
        <taxon>Gnathifera</taxon>
        <taxon>Rotifera</taxon>
        <taxon>Eurotatoria</taxon>
        <taxon>Bdelloidea</taxon>
        <taxon>Adinetida</taxon>
        <taxon>Adinetidae</taxon>
        <taxon>Adineta</taxon>
    </lineage>
</organism>
<keyword evidence="1" id="KW-1133">Transmembrane helix</keyword>
<proteinExistence type="predicted"/>
<dbReference type="AlphaFoldDB" id="A0A813ZTT2"/>
<keyword evidence="1" id="KW-0472">Membrane</keyword>
<protein>
    <submittedName>
        <fullName evidence="2">Uncharacterized protein</fullName>
    </submittedName>
</protein>